<feature type="domain" description="DUF6532" evidence="2">
    <location>
        <begin position="84"/>
        <end position="279"/>
    </location>
</feature>
<dbReference type="Proteomes" id="UP001218218">
    <property type="component" value="Unassembled WGS sequence"/>
</dbReference>
<gene>
    <name evidence="3" type="ORF">DFH08DRAFT_698799</name>
</gene>
<evidence type="ECO:0000313" key="3">
    <source>
        <dbReference type="EMBL" id="KAJ7347810.1"/>
    </source>
</evidence>
<comment type="caution">
    <text evidence="3">The sequence shown here is derived from an EMBL/GenBank/DDBJ whole genome shotgun (WGS) entry which is preliminary data.</text>
</comment>
<dbReference type="AlphaFoldDB" id="A0AAD7A1R8"/>
<feature type="compositionally biased region" description="Basic and acidic residues" evidence="1">
    <location>
        <begin position="61"/>
        <end position="74"/>
    </location>
</feature>
<sequence>MSSTPRDPTPSTSGHNHRSAPDAIPSTSGRTRPARPSSPASGSKRARSPAEDLRPSQAQKLNDHQGRARAKDYDSMTQEIVSTAVTYFRCLLATEDAFPDHTSETHLLTLAWTMARQEHKLAMDMTPDIAKLITSRTSQMRGELKTKVRALVELTFGFESGQNKRNVRKNRQLAEDLKEGMGYAYKTSPSKADSRKGLYKAPLIQKSLNVMWFANRRSEGATHPEMFGPILRKPTLALVLTAIECGIDEWATGIKADVPFTSADYRSVYIDHIKAMSDFETRSAPRDILGNILTRLHNIGRFHSGAQPLVATAPATSLSTSAIDAAIREYDEDEETVTEGELGEASE</sequence>
<evidence type="ECO:0000259" key="2">
    <source>
        <dbReference type="Pfam" id="PF20149"/>
    </source>
</evidence>
<organism evidence="3 4">
    <name type="scientific">Mycena albidolilacea</name>
    <dbReference type="NCBI Taxonomy" id="1033008"/>
    <lineage>
        <taxon>Eukaryota</taxon>
        <taxon>Fungi</taxon>
        <taxon>Dikarya</taxon>
        <taxon>Basidiomycota</taxon>
        <taxon>Agaricomycotina</taxon>
        <taxon>Agaricomycetes</taxon>
        <taxon>Agaricomycetidae</taxon>
        <taxon>Agaricales</taxon>
        <taxon>Marasmiineae</taxon>
        <taxon>Mycenaceae</taxon>
        <taxon>Mycena</taxon>
    </lineage>
</organism>
<feature type="region of interest" description="Disordered" evidence="1">
    <location>
        <begin position="1"/>
        <end position="74"/>
    </location>
</feature>
<keyword evidence="4" id="KW-1185">Reference proteome</keyword>
<name>A0AAD7A1R8_9AGAR</name>
<dbReference type="InterPro" id="IPR045341">
    <property type="entry name" value="DUF6532"/>
</dbReference>
<protein>
    <recommendedName>
        <fullName evidence="2">DUF6532 domain-containing protein</fullName>
    </recommendedName>
</protein>
<proteinExistence type="predicted"/>
<dbReference type="Pfam" id="PF20149">
    <property type="entry name" value="DUF6532"/>
    <property type="match status" value="1"/>
</dbReference>
<dbReference type="EMBL" id="JARIHO010000018">
    <property type="protein sequence ID" value="KAJ7347810.1"/>
    <property type="molecule type" value="Genomic_DNA"/>
</dbReference>
<evidence type="ECO:0000313" key="4">
    <source>
        <dbReference type="Proteomes" id="UP001218218"/>
    </source>
</evidence>
<feature type="compositionally biased region" description="Low complexity" evidence="1">
    <location>
        <begin position="25"/>
        <end position="43"/>
    </location>
</feature>
<accession>A0AAD7A1R8</accession>
<evidence type="ECO:0000256" key="1">
    <source>
        <dbReference type="SAM" id="MobiDB-lite"/>
    </source>
</evidence>
<feature type="compositionally biased region" description="Low complexity" evidence="1">
    <location>
        <begin position="1"/>
        <end position="13"/>
    </location>
</feature>
<reference evidence="3" key="1">
    <citation type="submission" date="2023-03" db="EMBL/GenBank/DDBJ databases">
        <title>Massive genome expansion in bonnet fungi (Mycena s.s.) driven by repeated elements and novel gene families across ecological guilds.</title>
        <authorList>
            <consortium name="Lawrence Berkeley National Laboratory"/>
            <person name="Harder C.B."/>
            <person name="Miyauchi S."/>
            <person name="Viragh M."/>
            <person name="Kuo A."/>
            <person name="Thoen E."/>
            <person name="Andreopoulos B."/>
            <person name="Lu D."/>
            <person name="Skrede I."/>
            <person name="Drula E."/>
            <person name="Henrissat B."/>
            <person name="Morin E."/>
            <person name="Kohler A."/>
            <person name="Barry K."/>
            <person name="LaButti K."/>
            <person name="Morin E."/>
            <person name="Salamov A."/>
            <person name="Lipzen A."/>
            <person name="Mereny Z."/>
            <person name="Hegedus B."/>
            <person name="Baldrian P."/>
            <person name="Stursova M."/>
            <person name="Weitz H."/>
            <person name="Taylor A."/>
            <person name="Grigoriev I.V."/>
            <person name="Nagy L.G."/>
            <person name="Martin F."/>
            <person name="Kauserud H."/>
        </authorList>
    </citation>
    <scope>NUCLEOTIDE SEQUENCE</scope>
    <source>
        <strain evidence="3">CBHHK002</strain>
    </source>
</reference>